<evidence type="ECO:0000313" key="3">
    <source>
        <dbReference type="Proteomes" id="UP000001064"/>
    </source>
</evidence>
<name>F0ZUM5_DICPU</name>
<feature type="transmembrane region" description="Helical" evidence="1">
    <location>
        <begin position="32"/>
        <end position="51"/>
    </location>
</feature>
<dbReference type="AlphaFoldDB" id="F0ZUM5"/>
<dbReference type="GeneID" id="10507304"/>
<evidence type="ECO:0000313" key="2">
    <source>
        <dbReference type="EMBL" id="EGC32351.1"/>
    </source>
</evidence>
<keyword evidence="1" id="KW-0812">Transmembrane</keyword>
<dbReference type="EMBL" id="GL871197">
    <property type="protein sequence ID" value="EGC32351.1"/>
    <property type="molecule type" value="Genomic_DNA"/>
</dbReference>
<reference evidence="3" key="1">
    <citation type="journal article" date="2011" name="Genome Biol.">
        <title>Comparative genomics of the social amoebae Dictyostelium discoideum and Dictyostelium purpureum.</title>
        <authorList>
            <consortium name="US DOE Joint Genome Institute (JGI-PGF)"/>
            <person name="Sucgang R."/>
            <person name="Kuo A."/>
            <person name="Tian X."/>
            <person name="Salerno W."/>
            <person name="Parikh A."/>
            <person name="Feasley C.L."/>
            <person name="Dalin E."/>
            <person name="Tu H."/>
            <person name="Huang E."/>
            <person name="Barry K."/>
            <person name="Lindquist E."/>
            <person name="Shapiro H."/>
            <person name="Bruce D."/>
            <person name="Schmutz J."/>
            <person name="Salamov A."/>
            <person name="Fey P."/>
            <person name="Gaudet P."/>
            <person name="Anjard C."/>
            <person name="Babu M.M."/>
            <person name="Basu S."/>
            <person name="Bushmanova Y."/>
            <person name="van der Wel H."/>
            <person name="Katoh-Kurasawa M."/>
            <person name="Dinh C."/>
            <person name="Coutinho P.M."/>
            <person name="Saito T."/>
            <person name="Elias M."/>
            <person name="Schaap P."/>
            <person name="Kay R.R."/>
            <person name="Henrissat B."/>
            <person name="Eichinger L."/>
            <person name="Rivero F."/>
            <person name="Putnam N.H."/>
            <person name="West C.M."/>
            <person name="Loomis W.F."/>
            <person name="Chisholm R.L."/>
            <person name="Shaulsky G."/>
            <person name="Strassmann J.E."/>
            <person name="Queller D.C."/>
            <person name="Kuspa A."/>
            <person name="Grigoriev I.V."/>
        </authorList>
    </citation>
    <scope>NUCLEOTIDE SEQUENCE [LARGE SCALE GENOMIC DNA]</scope>
    <source>
        <strain evidence="3">QSDP1</strain>
    </source>
</reference>
<dbReference type="RefSeq" id="XP_003291116.1">
    <property type="nucleotide sequence ID" value="XM_003291068.1"/>
</dbReference>
<keyword evidence="1" id="KW-0472">Membrane</keyword>
<keyword evidence="3" id="KW-1185">Reference proteome</keyword>
<dbReference type="VEuPathDB" id="AmoebaDB:DICPUDRAFT_81802"/>
<proteinExistence type="predicted"/>
<evidence type="ECO:0000256" key="1">
    <source>
        <dbReference type="SAM" id="Phobius"/>
    </source>
</evidence>
<sequence>MRDENISKMDDVNFDNDFKKKYVNFFLGEDRLWLVGCPIWNKFFFFYAYLISFFSNDLLNRNPGHQFVVEEELSFLINTVLKSIESGQLETWIYRTVEEHKPLVWVSHPLIGL</sequence>
<dbReference type="Proteomes" id="UP000001064">
    <property type="component" value="Unassembled WGS sequence"/>
</dbReference>
<gene>
    <name evidence="2" type="ORF">DICPUDRAFT_81802</name>
</gene>
<protein>
    <submittedName>
        <fullName evidence="2">Uncharacterized protein</fullName>
    </submittedName>
</protein>
<dbReference type="InParanoid" id="F0ZUM5"/>
<organism evidence="2 3">
    <name type="scientific">Dictyostelium purpureum</name>
    <name type="common">Slime mold</name>
    <dbReference type="NCBI Taxonomy" id="5786"/>
    <lineage>
        <taxon>Eukaryota</taxon>
        <taxon>Amoebozoa</taxon>
        <taxon>Evosea</taxon>
        <taxon>Eumycetozoa</taxon>
        <taxon>Dictyostelia</taxon>
        <taxon>Dictyosteliales</taxon>
        <taxon>Dictyosteliaceae</taxon>
        <taxon>Dictyostelium</taxon>
    </lineage>
</organism>
<keyword evidence="1" id="KW-1133">Transmembrane helix</keyword>
<accession>F0ZUM5</accession>
<dbReference type="KEGG" id="dpp:DICPUDRAFT_81802"/>